<protein>
    <submittedName>
        <fullName evidence="2">Uncharacterized protein</fullName>
    </submittedName>
</protein>
<comment type="caution">
    <text evidence="2">The sequence shown here is derived from an EMBL/GenBank/DDBJ whole genome shotgun (WGS) entry which is preliminary data.</text>
</comment>
<organism evidence="2 3">
    <name type="scientific">Microlunatus parietis</name>
    <dbReference type="NCBI Taxonomy" id="682979"/>
    <lineage>
        <taxon>Bacteria</taxon>
        <taxon>Bacillati</taxon>
        <taxon>Actinomycetota</taxon>
        <taxon>Actinomycetes</taxon>
        <taxon>Propionibacteriales</taxon>
        <taxon>Propionibacteriaceae</taxon>
        <taxon>Microlunatus</taxon>
    </lineage>
</organism>
<dbReference type="AlphaFoldDB" id="A0A7Y9I3I5"/>
<evidence type="ECO:0000313" key="3">
    <source>
        <dbReference type="Proteomes" id="UP000569914"/>
    </source>
</evidence>
<evidence type="ECO:0000256" key="1">
    <source>
        <dbReference type="SAM" id="MobiDB-lite"/>
    </source>
</evidence>
<evidence type="ECO:0000313" key="2">
    <source>
        <dbReference type="EMBL" id="NYE69588.1"/>
    </source>
</evidence>
<name>A0A7Y9I3I5_9ACTN</name>
<dbReference type="EMBL" id="JACCBU010000001">
    <property type="protein sequence ID" value="NYE69588.1"/>
    <property type="molecule type" value="Genomic_DNA"/>
</dbReference>
<sequence length="175" mass="19513">MITAALPRKRTAPSGFELVQETIPRPLVRTFDGIRITAPELTALDLALTDHGAAVERVRRTRLLTLDDLDDALAQTPRRRNNELRRRWLNGEVGPLVPVPVELFLGPMKLIPVDLDHDARLAKHQVRDIKHPADPDRGIANPAIDPGPSQQIMQGVRRSTSRRLDCSSRDLAATH</sequence>
<keyword evidence="3" id="KW-1185">Reference proteome</keyword>
<reference evidence="2 3" key="1">
    <citation type="submission" date="2020-07" db="EMBL/GenBank/DDBJ databases">
        <title>Sequencing the genomes of 1000 actinobacteria strains.</title>
        <authorList>
            <person name="Klenk H.-P."/>
        </authorList>
    </citation>
    <scope>NUCLEOTIDE SEQUENCE [LARGE SCALE GENOMIC DNA]</scope>
    <source>
        <strain evidence="2 3">DSM 22083</strain>
    </source>
</reference>
<dbReference type="Proteomes" id="UP000569914">
    <property type="component" value="Unassembled WGS sequence"/>
</dbReference>
<accession>A0A7Y9I3I5</accession>
<feature type="region of interest" description="Disordered" evidence="1">
    <location>
        <begin position="129"/>
        <end position="175"/>
    </location>
</feature>
<proteinExistence type="predicted"/>
<gene>
    <name evidence="2" type="ORF">BKA15_000917</name>
</gene>